<dbReference type="InterPro" id="IPR036388">
    <property type="entry name" value="WH-like_DNA-bd_sf"/>
</dbReference>
<dbReference type="InterPro" id="IPR050313">
    <property type="entry name" value="Carb_Metab_HTH_regulators"/>
</dbReference>
<dbReference type="EMBL" id="DMNG01000110">
    <property type="protein sequence ID" value="HAN24209.1"/>
    <property type="molecule type" value="Genomic_DNA"/>
</dbReference>
<dbReference type="PROSITE" id="PS00894">
    <property type="entry name" value="HTH_DEOR_1"/>
    <property type="match status" value="1"/>
</dbReference>
<feature type="domain" description="HTH deoR-type" evidence="7">
    <location>
        <begin position="3"/>
        <end position="58"/>
    </location>
</feature>
<evidence type="ECO:0000313" key="9">
    <source>
        <dbReference type="EMBL" id="KJL35359.1"/>
    </source>
</evidence>
<evidence type="ECO:0000256" key="1">
    <source>
        <dbReference type="ARBA" id="ARBA00021390"/>
    </source>
</evidence>
<dbReference type="SUPFAM" id="SSF100950">
    <property type="entry name" value="NagB/RpiA/CoA transferase-like"/>
    <property type="match status" value="1"/>
</dbReference>
<evidence type="ECO:0000256" key="3">
    <source>
        <dbReference type="ARBA" id="ARBA00023015"/>
    </source>
</evidence>
<reference evidence="8 11" key="2">
    <citation type="journal article" date="2018" name="Nat. Biotechnol.">
        <title>A standardized bacterial taxonomy based on genome phylogeny substantially revises the tree of life.</title>
        <authorList>
            <person name="Parks D.H."/>
            <person name="Chuvochina M."/>
            <person name="Waite D.W."/>
            <person name="Rinke C."/>
            <person name="Skarshewski A."/>
            <person name="Chaumeil P.A."/>
            <person name="Hugenholtz P."/>
        </authorList>
    </citation>
    <scope>NUCLEOTIDE SEQUENCE [LARGE SCALE GENOMIC DNA]</scope>
    <source>
        <strain evidence="8">UBA9152</strain>
    </source>
</reference>
<dbReference type="PANTHER" id="PTHR30363:SF4">
    <property type="entry name" value="GLYCEROL-3-PHOSPHATE REGULON REPRESSOR"/>
    <property type="match status" value="1"/>
</dbReference>
<evidence type="ECO:0000256" key="5">
    <source>
        <dbReference type="ARBA" id="ARBA00023163"/>
    </source>
</evidence>
<dbReference type="PATRIC" id="fig|400772.4.peg.2594"/>
<dbReference type="PROSITE" id="PS51000">
    <property type="entry name" value="HTH_DEOR_2"/>
    <property type="match status" value="1"/>
</dbReference>
<dbReference type="Proteomes" id="UP000257479">
    <property type="component" value="Unassembled WGS sequence"/>
</dbReference>
<keyword evidence="10" id="KW-1185">Reference proteome</keyword>
<comment type="function">
    <text evidence="6">Repressor of the lactose catabolism operon. Galactose-6-phosphate is the inducer.</text>
</comment>
<dbReference type="RefSeq" id="WP_045248470.1">
    <property type="nucleotide sequence ID" value="NZ_JYIY01000079.1"/>
</dbReference>
<evidence type="ECO:0000256" key="4">
    <source>
        <dbReference type="ARBA" id="ARBA00023125"/>
    </source>
</evidence>
<dbReference type="InterPro" id="IPR014036">
    <property type="entry name" value="DeoR-like_C"/>
</dbReference>
<gene>
    <name evidence="9" type="primary">glpR</name>
    <name evidence="8" type="ORF">DCP95_06490</name>
    <name evidence="9" type="ORF">RR49_02583</name>
</gene>
<dbReference type="PANTHER" id="PTHR30363">
    <property type="entry name" value="HTH-TYPE TRANSCRIPTIONAL REGULATOR SRLR-RELATED"/>
    <property type="match status" value="1"/>
</dbReference>
<keyword evidence="3" id="KW-0805">Transcription regulation</keyword>
<sequence length="261" mass="27553">MYATERHALIEQLVTSDGRVSVIDLAERFQVTTETVRRDLAVLEDAGLLRRVHGGAVSTDRISTIEPTVRERRTQHEAAKIAIARRALEAIPAGFTGSIFLDSGTTTAAVADALSERLARVDATADVITNSIALAPALADAPRVSLTVIGGRVRSATAAAVGATTVATIAQLRPDIAFVGTNAISADFGLSTPDMEEAAVKAAIVRAARRVILVVDGSKFQRESLRRFAGVEDIDVLVSEADPTGELAAVLAFADVEVWRA</sequence>
<dbReference type="Gene3D" id="3.40.50.1360">
    <property type="match status" value="1"/>
</dbReference>
<organism evidence="9 10">
    <name type="scientific">Microbacterium ginsengisoli</name>
    <dbReference type="NCBI Taxonomy" id="400772"/>
    <lineage>
        <taxon>Bacteria</taxon>
        <taxon>Bacillati</taxon>
        <taxon>Actinomycetota</taxon>
        <taxon>Actinomycetes</taxon>
        <taxon>Micrococcales</taxon>
        <taxon>Microbacteriaceae</taxon>
        <taxon>Microbacterium</taxon>
    </lineage>
</organism>
<dbReference type="Proteomes" id="UP000033451">
    <property type="component" value="Unassembled WGS sequence"/>
</dbReference>
<dbReference type="GO" id="GO:0003700">
    <property type="term" value="F:DNA-binding transcription factor activity"/>
    <property type="evidence" value="ECO:0007669"/>
    <property type="project" value="InterPro"/>
</dbReference>
<evidence type="ECO:0000256" key="6">
    <source>
        <dbReference type="ARBA" id="ARBA00024937"/>
    </source>
</evidence>
<keyword evidence="2" id="KW-0678">Repressor</keyword>
<dbReference type="Pfam" id="PF00455">
    <property type="entry name" value="DeoRC"/>
    <property type="match status" value="1"/>
</dbReference>
<protein>
    <recommendedName>
        <fullName evidence="1">Lactose phosphotransferase system repressor</fullName>
    </recommendedName>
</protein>
<keyword evidence="4" id="KW-0238">DNA-binding</keyword>
<dbReference type="SMART" id="SM01134">
    <property type="entry name" value="DeoRC"/>
    <property type="match status" value="1"/>
</dbReference>
<evidence type="ECO:0000313" key="8">
    <source>
        <dbReference type="EMBL" id="HAN24209.1"/>
    </source>
</evidence>
<reference evidence="9 10" key="1">
    <citation type="submission" date="2015-02" db="EMBL/GenBank/DDBJ databases">
        <title>Draft genome sequences of ten Microbacterium spp. with emphasis on heavy metal contaminated environments.</title>
        <authorList>
            <person name="Corretto E."/>
        </authorList>
    </citation>
    <scope>NUCLEOTIDE SEQUENCE [LARGE SCALE GENOMIC DNA]</scope>
    <source>
        <strain evidence="9 10">DSM 18659</strain>
    </source>
</reference>
<dbReference type="STRING" id="400772.RR49_02583"/>
<dbReference type="SUPFAM" id="SSF46785">
    <property type="entry name" value="Winged helix' DNA-binding domain"/>
    <property type="match status" value="1"/>
</dbReference>
<comment type="caution">
    <text evidence="9">The sequence shown here is derived from an EMBL/GenBank/DDBJ whole genome shotgun (WGS) entry which is preliminary data.</text>
</comment>
<evidence type="ECO:0000259" key="7">
    <source>
        <dbReference type="PROSITE" id="PS51000"/>
    </source>
</evidence>
<dbReference type="AlphaFoldDB" id="A0A0F0LRM8"/>
<evidence type="ECO:0000256" key="2">
    <source>
        <dbReference type="ARBA" id="ARBA00022491"/>
    </source>
</evidence>
<dbReference type="InterPro" id="IPR018356">
    <property type="entry name" value="Tscrpt_reg_HTH_DeoR_CS"/>
</dbReference>
<dbReference type="EMBL" id="JYIY01000079">
    <property type="protein sequence ID" value="KJL35359.1"/>
    <property type="molecule type" value="Genomic_DNA"/>
</dbReference>
<dbReference type="InterPro" id="IPR036390">
    <property type="entry name" value="WH_DNA-bd_sf"/>
</dbReference>
<evidence type="ECO:0000313" key="11">
    <source>
        <dbReference type="Proteomes" id="UP000257479"/>
    </source>
</evidence>
<dbReference type="PRINTS" id="PR00037">
    <property type="entry name" value="HTHLACR"/>
</dbReference>
<dbReference type="InterPro" id="IPR001034">
    <property type="entry name" value="DeoR_HTH"/>
</dbReference>
<keyword evidence="5" id="KW-0804">Transcription</keyword>
<proteinExistence type="predicted"/>
<dbReference type="Pfam" id="PF08220">
    <property type="entry name" value="HTH_DeoR"/>
    <property type="match status" value="1"/>
</dbReference>
<evidence type="ECO:0000313" key="10">
    <source>
        <dbReference type="Proteomes" id="UP000033451"/>
    </source>
</evidence>
<dbReference type="Gene3D" id="1.10.10.10">
    <property type="entry name" value="Winged helix-like DNA-binding domain superfamily/Winged helix DNA-binding domain"/>
    <property type="match status" value="1"/>
</dbReference>
<dbReference type="InterPro" id="IPR037171">
    <property type="entry name" value="NagB/RpiA_transferase-like"/>
</dbReference>
<dbReference type="OrthoDB" id="7688673at2"/>
<dbReference type="SMART" id="SM00420">
    <property type="entry name" value="HTH_DEOR"/>
    <property type="match status" value="1"/>
</dbReference>
<name>A0A0F0LRM8_9MICO</name>
<accession>A0A0F0LRM8</accession>
<dbReference type="GO" id="GO:0003677">
    <property type="term" value="F:DNA binding"/>
    <property type="evidence" value="ECO:0007669"/>
    <property type="project" value="UniProtKB-KW"/>
</dbReference>